<dbReference type="EMBL" id="CAEZUB010000032">
    <property type="protein sequence ID" value="CAB4587714.1"/>
    <property type="molecule type" value="Genomic_DNA"/>
</dbReference>
<keyword evidence="1" id="KW-1133">Transmembrane helix</keyword>
<accession>A0A6J6FL67</accession>
<keyword evidence="1" id="KW-0812">Transmembrane</keyword>
<dbReference type="AlphaFoldDB" id="A0A6J6FL67"/>
<protein>
    <submittedName>
        <fullName evidence="2">Unannotated protein</fullName>
    </submittedName>
</protein>
<sequence length="73" mass="8588">MSPRSEVKWLGYIGHVENKEPRKGFLGEWDRLSSNMKIVAVILLIIPIYLYPPSVFLYMGYAVYLNVRDKRKK</sequence>
<feature type="transmembrane region" description="Helical" evidence="1">
    <location>
        <begin position="38"/>
        <end position="64"/>
    </location>
</feature>
<organism evidence="2">
    <name type="scientific">freshwater metagenome</name>
    <dbReference type="NCBI Taxonomy" id="449393"/>
    <lineage>
        <taxon>unclassified sequences</taxon>
        <taxon>metagenomes</taxon>
        <taxon>ecological metagenomes</taxon>
    </lineage>
</organism>
<reference evidence="2" key="1">
    <citation type="submission" date="2020-05" db="EMBL/GenBank/DDBJ databases">
        <authorList>
            <person name="Chiriac C."/>
            <person name="Salcher M."/>
            <person name="Ghai R."/>
            <person name="Kavagutti S V."/>
        </authorList>
    </citation>
    <scope>NUCLEOTIDE SEQUENCE</scope>
</reference>
<name>A0A6J6FL67_9ZZZZ</name>
<keyword evidence="1" id="KW-0472">Membrane</keyword>
<gene>
    <name evidence="2" type="ORF">UFOPK1775_00436</name>
</gene>
<evidence type="ECO:0000256" key="1">
    <source>
        <dbReference type="SAM" id="Phobius"/>
    </source>
</evidence>
<proteinExistence type="predicted"/>
<evidence type="ECO:0000313" key="2">
    <source>
        <dbReference type="EMBL" id="CAB4587714.1"/>
    </source>
</evidence>